<protein>
    <submittedName>
        <fullName evidence="2">Uncharacterized protein</fullName>
    </submittedName>
</protein>
<sequence>MARARPARAVLTRGGGARGVSVFGVCPGVRRTAGSARPAGVSFDGLRLPGPSVAASERRRPDHPALAEDEEPVDAVCGLTAKP</sequence>
<reference evidence="2 3" key="1">
    <citation type="submission" date="2017-05" db="EMBL/GenBank/DDBJ databases">
        <title>Complete genome sequence of Streptomyces sp. SCSIO 03032 revealed the diverse biosynthetic pathways for its bioactive secondary metabolites.</title>
        <authorList>
            <person name="Ma L."/>
            <person name="Zhu Y."/>
            <person name="Zhang W."/>
            <person name="Zhang G."/>
            <person name="Tian X."/>
            <person name="Zhang S."/>
            <person name="Zhang C."/>
        </authorList>
    </citation>
    <scope>NUCLEOTIDE SEQUENCE [LARGE SCALE GENOMIC DNA]</scope>
    <source>
        <strain evidence="2 3">SCSIO 03032</strain>
    </source>
</reference>
<evidence type="ECO:0000313" key="2">
    <source>
        <dbReference type="EMBL" id="ARQ71807.1"/>
    </source>
</evidence>
<evidence type="ECO:0000256" key="1">
    <source>
        <dbReference type="SAM" id="MobiDB-lite"/>
    </source>
</evidence>
<dbReference type="KEGG" id="smao:CAG99_25890"/>
<accession>A0A1W7D4E6</accession>
<gene>
    <name evidence="2" type="ORF">CAG99_25890</name>
</gene>
<dbReference type="EMBL" id="CP021121">
    <property type="protein sequence ID" value="ARQ71807.1"/>
    <property type="molecule type" value="Genomic_DNA"/>
</dbReference>
<name>A0A1W7D4E6_9ACTN</name>
<dbReference type="Proteomes" id="UP000194218">
    <property type="component" value="Chromosome"/>
</dbReference>
<feature type="compositionally biased region" description="Basic and acidic residues" evidence="1">
    <location>
        <begin position="56"/>
        <end position="66"/>
    </location>
</feature>
<dbReference type="RefSeq" id="WP_086161643.1">
    <property type="nucleotide sequence ID" value="NZ_CP021121.1"/>
</dbReference>
<organism evidence="2 3">
    <name type="scientific">Streptomyces marincola</name>
    <dbReference type="NCBI Taxonomy" id="2878388"/>
    <lineage>
        <taxon>Bacteria</taxon>
        <taxon>Bacillati</taxon>
        <taxon>Actinomycetota</taxon>
        <taxon>Actinomycetes</taxon>
        <taxon>Kitasatosporales</taxon>
        <taxon>Streptomycetaceae</taxon>
        <taxon>Streptomyces</taxon>
    </lineage>
</organism>
<evidence type="ECO:0000313" key="3">
    <source>
        <dbReference type="Proteomes" id="UP000194218"/>
    </source>
</evidence>
<keyword evidence="3" id="KW-1185">Reference proteome</keyword>
<feature type="region of interest" description="Disordered" evidence="1">
    <location>
        <begin position="52"/>
        <end position="83"/>
    </location>
</feature>
<proteinExistence type="predicted"/>
<dbReference type="AlphaFoldDB" id="A0A1W7D4E6"/>